<keyword evidence="4" id="KW-1185">Reference proteome</keyword>
<protein>
    <submittedName>
        <fullName evidence="3">HEAT repeat domain-containing protein</fullName>
    </submittedName>
</protein>
<gene>
    <name evidence="3" type="ORF">JY651_20990</name>
</gene>
<organism evidence="3 4">
    <name type="scientific">Pyxidicoccus parkwayensis</name>
    <dbReference type="NCBI Taxonomy" id="2813578"/>
    <lineage>
        <taxon>Bacteria</taxon>
        <taxon>Pseudomonadati</taxon>
        <taxon>Myxococcota</taxon>
        <taxon>Myxococcia</taxon>
        <taxon>Myxococcales</taxon>
        <taxon>Cystobacterineae</taxon>
        <taxon>Myxococcaceae</taxon>
        <taxon>Pyxidicoccus</taxon>
    </lineage>
</organism>
<dbReference type="SUPFAM" id="SSF48371">
    <property type="entry name" value="ARM repeat"/>
    <property type="match status" value="1"/>
</dbReference>
<proteinExistence type="predicted"/>
<dbReference type="EMBL" id="CP071090">
    <property type="protein sequence ID" value="QSQ27235.1"/>
    <property type="molecule type" value="Genomic_DNA"/>
</dbReference>
<feature type="chain" id="PRO_5046012646" evidence="2">
    <location>
        <begin position="21"/>
        <end position="196"/>
    </location>
</feature>
<dbReference type="Gene3D" id="1.25.10.10">
    <property type="entry name" value="Leucine-rich Repeat Variant"/>
    <property type="match status" value="1"/>
</dbReference>
<dbReference type="Proteomes" id="UP000662747">
    <property type="component" value="Chromosome"/>
</dbReference>
<evidence type="ECO:0000256" key="1">
    <source>
        <dbReference type="SAM" id="MobiDB-lite"/>
    </source>
</evidence>
<evidence type="ECO:0000313" key="4">
    <source>
        <dbReference type="Proteomes" id="UP000662747"/>
    </source>
</evidence>
<feature type="compositionally biased region" description="Low complexity" evidence="1">
    <location>
        <begin position="17"/>
        <end position="43"/>
    </location>
</feature>
<dbReference type="InterPro" id="IPR011989">
    <property type="entry name" value="ARM-like"/>
</dbReference>
<accession>A0ABX7P9S2</accession>
<feature type="signal peptide" evidence="2">
    <location>
        <begin position="1"/>
        <end position="20"/>
    </location>
</feature>
<dbReference type="RefSeq" id="WP_206728761.1">
    <property type="nucleotide sequence ID" value="NZ_CP071090.1"/>
</dbReference>
<feature type="region of interest" description="Disordered" evidence="1">
    <location>
        <begin position="17"/>
        <end position="60"/>
    </location>
</feature>
<name>A0ABX7P9S2_9BACT</name>
<keyword evidence="2" id="KW-0732">Signal</keyword>
<dbReference type="InterPro" id="IPR016024">
    <property type="entry name" value="ARM-type_fold"/>
</dbReference>
<evidence type="ECO:0000256" key="2">
    <source>
        <dbReference type="SAM" id="SignalP"/>
    </source>
</evidence>
<evidence type="ECO:0000313" key="3">
    <source>
        <dbReference type="EMBL" id="QSQ27235.1"/>
    </source>
</evidence>
<dbReference type="Pfam" id="PF13646">
    <property type="entry name" value="HEAT_2"/>
    <property type="match status" value="1"/>
</dbReference>
<reference evidence="3 4" key="1">
    <citation type="submission" date="2021-02" db="EMBL/GenBank/DDBJ databases">
        <title>De Novo genome assembly of isolated myxobacteria.</title>
        <authorList>
            <person name="Stevens D.C."/>
        </authorList>
    </citation>
    <scope>NUCLEOTIDE SEQUENCE [LARGE SCALE GENOMIC DNA]</scope>
    <source>
        <strain evidence="4">SCPEA02</strain>
    </source>
</reference>
<sequence>MRLLLLAGLLLAATAARAQARPRPAAPAKSAPAREQPAPASEAPTPPPPPPSEASTATGPDDTALLRTLLWAMKPAPEEVRAIAIEDVALLGDARALDSLAALLWDANPRIQQAALRAVALFQHPRAEEILGNVVRHPRMPDALKIQALNGLIFQRTSTARRTVQDAALDARLTAPVQNAARTVVAQWEPAPTAPH</sequence>